<sequence length="690" mass="76934">MSNTSIEGKLKVLEDRFENEMRMRREGGFNNQGGTGSRPSSARRPKPPPMFTNREIPAFPPRSPQATETEYRMREVYKVSGKLHVDGKEYWSHIDDLQHLGELGSGTCGHVVKMLHKSSGAVIAVKQMRRSGNSEETKRILMDLDVVVRSHDCRYIVRCLGCFVTDADVWICMELMASCFDKLLKRLGAPIPEAILGKVTVATVNALSYLKETHGVIHRDVKPSNILLDERGNVKLCDFGISGRLVDSKAKTRSAGCAAYMAPERIDPPDPTRPDYDIRADVWSLGISLVELATGVFPYRNCQNDFEVLTRVIADDPPQLPEDSDFTPEFKSFVSQCLTKNYRQRPKYAKLLEHPFVVKSARSSISVGAWYASLPTPTPSPPSKPGSVSTVATHNVGSPSNGCDTPPTPQPVRNFVTSSQHWTPEQITPTPGRAWWATASSAHAGGSSSQPTSLETDFSNHSPYPRRRTIDACASPPPPPVRRVSADNRWRASPASSGNTSPIVLQRFYHQNQQRRSRVDLHSTPRHRSLSRDHSTGRSPEPPPRTSKHHHNMLGHEANGSVELEPPALHERLHPPSPLLLNDRLSEGRSQSLTRAELRNGYKTELTAPVQQANSKHHNDEQGWLHSLAGLVKRRLSGYVKWHHVAVRRGSHSHSRPHPHHAHHRWGESESWSMPASPLPPRAPPPRPHD</sequence>
<protein>
    <submittedName>
        <fullName evidence="1">Uncharacterized protein</fullName>
    </submittedName>
</protein>
<dbReference type="Proteomes" id="UP000824533">
    <property type="component" value="Linkage Group LG05"/>
</dbReference>
<evidence type="ECO:0000313" key="1">
    <source>
        <dbReference type="EMBL" id="KAJ0180918.1"/>
    </source>
</evidence>
<proteinExistence type="predicted"/>
<keyword evidence="2" id="KW-1185">Reference proteome</keyword>
<dbReference type="EMBL" id="CM034391">
    <property type="protein sequence ID" value="KAJ0180918.1"/>
    <property type="molecule type" value="Genomic_DNA"/>
</dbReference>
<name>A0ACC1DAG2_9NEOP</name>
<accession>A0ACC1DAG2</accession>
<organism evidence="1 2">
    <name type="scientific">Dendrolimus kikuchii</name>
    <dbReference type="NCBI Taxonomy" id="765133"/>
    <lineage>
        <taxon>Eukaryota</taxon>
        <taxon>Metazoa</taxon>
        <taxon>Ecdysozoa</taxon>
        <taxon>Arthropoda</taxon>
        <taxon>Hexapoda</taxon>
        <taxon>Insecta</taxon>
        <taxon>Pterygota</taxon>
        <taxon>Neoptera</taxon>
        <taxon>Endopterygota</taxon>
        <taxon>Lepidoptera</taxon>
        <taxon>Glossata</taxon>
        <taxon>Ditrysia</taxon>
        <taxon>Bombycoidea</taxon>
        <taxon>Lasiocampidae</taxon>
        <taxon>Dendrolimus</taxon>
    </lineage>
</organism>
<comment type="caution">
    <text evidence="1">The sequence shown here is derived from an EMBL/GenBank/DDBJ whole genome shotgun (WGS) entry which is preliminary data.</text>
</comment>
<evidence type="ECO:0000313" key="2">
    <source>
        <dbReference type="Proteomes" id="UP000824533"/>
    </source>
</evidence>
<gene>
    <name evidence="1" type="ORF">K1T71_003003</name>
</gene>
<reference evidence="1 2" key="1">
    <citation type="journal article" date="2021" name="Front. Genet.">
        <title>Chromosome-Level Genome Assembly Reveals Significant Gene Expansion in the Toll and IMD Signaling Pathways of Dendrolimus kikuchii.</title>
        <authorList>
            <person name="Zhou J."/>
            <person name="Wu P."/>
            <person name="Xiong Z."/>
            <person name="Liu N."/>
            <person name="Zhao N."/>
            <person name="Ji M."/>
            <person name="Qiu Y."/>
            <person name="Yang B."/>
        </authorList>
    </citation>
    <scope>NUCLEOTIDE SEQUENCE [LARGE SCALE GENOMIC DNA]</scope>
    <source>
        <strain evidence="1">Ann1</strain>
    </source>
</reference>